<dbReference type="PROSITE" id="PS51257">
    <property type="entry name" value="PROKAR_LIPOPROTEIN"/>
    <property type="match status" value="1"/>
</dbReference>
<accession>A0A4Z0GVV1</accession>
<organism evidence="1 2">
    <name type="scientific">Halobacillus salinus</name>
    <dbReference type="NCBI Taxonomy" id="192814"/>
    <lineage>
        <taxon>Bacteria</taxon>
        <taxon>Bacillati</taxon>
        <taxon>Bacillota</taxon>
        <taxon>Bacilli</taxon>
        <taxon>Bacillales</taxon>
        <taxon>Bacillaceae</taxon>
        <taxon>Halobacillus</taxon>
    </lineage>
</organism>
<dbReference type="Pfam" id="PF11518">
    <property type="entry name" value="DUF3221"/>
    <property type="match status" value="1"/>
</dbReference>
<dbReference type="RefSeq" id="WP_135328699.1">
    <property type="nucleotide sequence ID" value="NZ_SRJC01000008.1"/>
</dbReference>
<reference evidence="1 2" key="1">
    <citation type="journal article" date="2003" name="Int. J. Syst. Evol. Microbiol.">
        <title>Halobacillus salinus sp. nov., isolated from a salt lake on the coast of the East Sea in Korea.</title>
        <authorList>
            <person name="Yoon J.H."/>
            <person name="Kang K.H."/>
            <person name="Park Y.H."/>
        </authorList>
    </citation>
    <scope>NUCLEOTIDE SEQUENCE [LARGE SCALE GENOMIC DNA]</scope>
    <source>
        <strain evidence="1 2">HSL-3</strain>
    </source>
</reference>
<dbReference type="EMBL" id="SRJC01000008">
    <property type="protein sequence ID" value="TGB01092.1"/>
    <property type="molecule type" value="Genomic_DNA"/>
</dbReference>
<evidence type="ECO:0000313" key="2">
    <source>
        <dbReference type="Proteomes" id="UP000297982"/>
    </source>
</evidence>
<protein>
    <submittedName>
        <fullName evidence="1">DUF3221 domain-containing protein</fullName>
    </submittedName>
</protein>
<dbReference type="AlphaFoldDB" id="A0A4Z0GVV1"/>
<dbReference type="Proteomes" id="UP000297982">
    <property type="component" value="Unassembled WGS sequence"/>
</dbReference>
<gene>
    <name evidence="1" type="ORF">E4663_18245</name>
</gene>
<sequence>MKRGLFVMFLLIVFVLGCSPFSEKHEGFIVAKQKGNDNFSITVVSGIEKSSITDSSEENMFQLADRGGDDAITFTVSEEEYEQAELKHRVVVRYSSSGMAESYPPQTTADDVEFVD</sequence>
<dbReference type="InterPro" id="IPR021598">
    <property type="entry name" value="DUF3221"/>
</dbReference>
<evidence type="ECO:0000313" key="1">
    <source>
        <dbReference type="EMBL" id="TGB01092.1"/>
    </source>
</evidence>
<keyword evidence="2" id="KW-1185">Reference proteome</keyword>
<proteinExistence type="predicted"/>
<comment type="caution">
    <text evidence="1">The sequence shown here is derived from an EMBL/GenBank/DDBJ whole genome shotgun (WGS) entry which is preliminary data.</text>
</comment>
<name>A0A4Z0GVV1_9BACI</name>